<gene>
    <name evidence="4" type="ORF">OB919_04995</name>
</gene>
<dbReference type="Gene3D" id="2.160.20.10">
    <property type="entry name" value="Single-stranded right-handed beta-helix, Pectin lyase-like"/>
    <property type="match status" value="4"/>
</dbReference>
<keyword evidence="1" id="KW-0677">Repeat</keyword>
<dbReference type="InterPro" id="IPR000601">
    <property type="entry name" value="PKD_dom"/>
</dbReference>
<dbReference type="SMART" id="SM00722">
    <property type="entry name" value="CASH"/>
    <property type="match status" value="3"/>
</dbReference>
<dbReference type="Pfam" id="PF05048">
    <property type="entry name" value="NosD"/>
    <property type="match status" value="1"/>
</dbReference>
<name>A0AAP2Z683_9EURY</name>
<dbReference type="Gene3D" id="2.60.40.10">
    <property type="entry name" value="Immunoglobulins"/>
    <property type="match status" value="3"/>
</dbReference>
<evidence type="ECO:0000313" key="5">
    <source>
        <dbReference type="Proteomes" id="UP001321047"/>
    </source>
</evidence>
<dbReference type="Gene3D" id="2.40.128.630">
    <property type="match status" value="1"/>
</dbReference>
<dbReference type="Gene3D" id="2.130.10.10">
    <property type="entry name" value="YVTN repeat-like/Quinoprotein amine dehydrogenase"/>
    <property type="match status" value="1"/>
</dbReference>
<dbReference type="SUPFAM" id="SSF49452">
    <property type="entry name" value="Starch-binding domain-like"/>
    <property type="match status" value="1"/>
</dbReference>
<dbReference type="InterPro" id="IPR007742">
    <property type="entry name" value="NosD_dom"/>
</dbReference>
<dbReference type="InterPro" id="IPR012334">
    <property type="entry name" value="Pectin_lyas_fold"/>
</dbReference>
<dbReference type="SUPFAM" id="SSF49464">
    <property type="entry name" value="Carboxypeptidase regulatory domain-like"/>
    <property type="match status" value="1"/>
</dbReference>
<feature type="compositionally biased region" description="Acidic residues" evidence="2">
    <location>
        <begin position="2235"/>
        <end position="2273"/>
    </location>
</feature>
<dbReference type="InterPro" id="IPR006626">
    <property type="entry name" value="PbH1"/>
</dbReference>
<dbReference type="InterPro" id="IPR002372">
    <property type="entry name" value="PQQ_rpt_dom"/>
</dbReference>
<dbReference type="Pfam" id="PF07705">
    <property type="entry name" value="CARDB"/>
    <property type="match status" value="1"/>
</dbReference>
<dbReference type="Pfam" id="PF13620">
    <property type="entry name" value="CarboxypepD_reg"/>
    <property type="match status" value="2"/>
</dbReference>
<dbReference type="EMBL" id="JAOPJZ010000002">
    <property type="protein sequence ID" value="MCU4751342.1"/>
    <property type="molecule type" value="Genomic_DNA"/>
</dbReference>
<dbReference type="PANTHER" id="PTHR34512:SF30">
    <property type="entry name" value="OUTER MEMBRANE PROTEIN ASSEMBLY FACTOR BAMB"/>
    <property type="match status" value="1"/>
</dbReference>
<evidence type="ECO:0000313" key="4">
    <source>
        <dbReference type="EMBL" id="MCU4751342.1"/>
    </source>
</evidence>
<dbReference type="InterPro" id="IPR035986">
    <property type="entry name" value="PKD_dom_sf"/>
</dbReference>
<reference evidence="4 5" key="1">
    <citation type="submission" date="2022-09" db="EMBL/GenBank/DDBJ databases">
        <title>Enrichment on poylsaccharides allowed isolation of novel metabolic and taxonomic groups of Haloarchaea.</title>
        <authorList>
            <person name="Sorokin D.Y."/>
            <person name="Elcheninov A.G."/>
            <person name="Khizhniak T.V."/>
            <person name="Kolganova T.V."/>
            <person name="Kublanov I.V."/>
        </authorList>
    </citation>
    <scope>NUCLEOTIDE SEQUENCE [LARGE SCALE GENOMIC DNA]</scope>
    <source>
        <strain evidence="4 5">AArc-curdl1</strain>
    </source>
</reference>
<evidence type="ECO:0000256" key="2">
    <source>
        <dbReference type="SAM" id="MobiDB-lite"/>
    </source>
</evidence>
<feature type="region of interest" description="Disordered" evidence="2">
    <location>
        <begin position="2192"/>
        <end position="2279"/>
    </location>
</feature>
<dbReference type="InterPro" id="IPR015943">
    <property type="entry name" value="WD40/YVTN_repeat-like_dom_sf"/>
</dbReference>
<dbReference type="Proteomes" id="UP001321047">
    <property type="component" value="Unassembled WGS sequence"/>
</dbReference>
<comment type="caution">
    <text evidence="4">The sequence shown here is derived from an EMBL/GenBank/DDBJ whole genome shotgun (WGS) entry which is preliminary data.</text>
</comment>
<evidence type="ECO:0000256" key="1">
    <source>
        <dbReference type="ARBA" id="ARBA00022737"/>
    </source>
</evidence>
<dbReference type="Gene3D" id="2.40.10.480">
    <property type="match status" value="1"/>
</dbReference>
<keyword evidence="5" id="KW-1185">Reference proteome</keyword>
<dbReference type="Gene3D" id="2.60.40.1120">
    <property type="entry name" value="Carboxypeptidase-like, regulatory domain"/>
    <property type="match status" value="2"/>
</dbReference>
<feature type="domain" description="PKD" evidence="3">
    <location>
        <begin position="1499"/>
        <end position="1587"/>
    </location>
</feature>
<dbReference type="InterPro" id="IPR018391">
    <property type="entry name" value="PQQ_b-propeller_rpt"/>
</dbReference>
<dbReference type="SUPFAM" id="SSF51126">
    <property type="entry name" value="Pectin lyase-like"/>
    <property type="match status" value="4"/>
</dbReference>
<dbReference type="SMART" id="SM00564">
    <property type="entry name" value="PQQ"/>
    <property type="match status" value="7"/>
</dbReference>
<dbReference type="InterPro" id="IPR039448">
    <property type="entry name" value="Beta_helix"/>
</dbReference>
<dbReference type="InterPro" id="IPR011050">
    <property type="entry name" value="Pectin_lyase_fold/virulence"/>
</dbReference>
<proteinExistence type="predicted"/>
<evidence type="ECO:0000259" key="3">
    <source>
        <dbReference type="PROSITE" id="PS50093"/>
    </source>
</evidence>
<dbReference type="Pfam" id="PF13229">
    <property type="entry name" value="Beta_helix"/>
    <property type="match status" value="3"/>
</dbReference>
<dbReference type="InterPro" id="IPR006633">
    <property type="entry name" value="Carb-bd_sugar_hydrolysis-dom"/>
</dbReference>
<dbReference type="PROSITE" id="PS50093">
    <property type="entry name" value="PKD"/>
    <property type="match status" value="1"/>
</dbReference>
<dbReference type="InterPro" id="IPR013783">
    <property type="entry name" value="Ig-like_fold"/>
</dbReference>
<dbReference type="GO" id="GO:0030246">
    <property type="term" value="F:carbohydrate binding"/>
    <property type="evidence" value="ECO:0007669"/>
    <property type="project" value="InterPro"/>
</dbReference>
<dbReference type="PANTHER" id="PTHR34512">
    <property type="entry name" value="CELL SURFACE PROTEIN"/>
    <property type="match status" value="1"/>
</dbReference>
<feature type="compositionally biased region" description="Acidic residues" evidence="2">
    <location>
        <begin position="2059"/>
        <end position="2082"/>
    </location>
</feature>
<feature type="compositionally biased region" description="Acidic residues" evidence="2">
    <location>
        <begin position="2194"/>
        <end position="2227"/>
    </location>
</feature>
<dbReference type="SUPFAM" id="SSF49299">
    <property type="entry name" value="PKD domain"/>
    <property type="match status" value="1"/>
</dbReference>
<dbReference type="SMART" id="SM00089">
    <property type="entry name" value="PKD"/>
    <property type="match status" value="1"/>
</dbReference>
<dbReference type="InterPro" id="IPR022409">
    <property type="entry name" value="PKD/Chitinase_dom"/>
</dbReference>
<dbReference type="InterPro" id="IPR008969">
    <property type="entry name" value="CarboxyPept-like_regulatory"/>
</dbReference>
<dbReference type="SMART" id="SM00710">
    <property type="entry name" value="PbH1"/>
    <property type="match status" value="22"/>
</dbReference>
<dbReference type="InterPro" id="IPR011047">
    <property type="entry name" value="Quinoprotein_ADH-like_sf"/>
</dbReference>
<dbReference type="SUPFAM" id="SSF50998">
    <property type="entry name" value="Quinoprotein alcohol dehydrogenase-like"/>
    <property type="match status" value="1"/>
</dbReference>
<sequence>MIVGSGVTAAVGVSGSTSDAVTSTVVDSTSVGEEVWGEALGEGTDATEATVVDGVVYVGTDDGEVLALVADTGEELWTKELGGAVQTAPSVVDGEVYVGTASFNEDNHLYALDAANGDERWSEPTGDTVRSSPVVYDERVYVGAGTGTITAYHQENGTEDWSVDDGSSWATGVSPVTADGSVFVPIESGDLLALDAETGDELWERALDTRVKSTPAYVDGTVYVTSSSLESSGCMGACYPRELPTYTHTLHALDASDGTEEWTFSDGVETTTGVTSPTVVGGSTDVVYFASARQTAYAVDASDGTLDQEYEVDEGLLTGTPTVADETVFLTTTRGFDEAAGVYAFDTESGDEQWFFGDESVLASPIVSDGSVFVPTRAGVSDLTTYRAIDAGVGVSSQDTQAVQGTNGHTDAWTGTEPDEPIVVVEAELREEAIVEDFGDPDPDTFSVDVTLRNTGSETVTHAATLEVDGEETDVLETPVEVPAYGERDVTLESAVEEPGEYDVSVDGEFVDSLLVLPQVDTVYMADAEFESDPVLAGEEVVVEATFENLGGSGGDYDVSMLLDGVEHDTKTFDIDGNGVASVTFETSIDEAGTYDVTIDGEDGSVGVDNRSVGTIDVREEATFITDGELTQNRILVDESLPFDATVRNIGDEEDTHQTTVQFIPILGEDLEPTTLGTNTIPANGELEDSLAVPPNEVDEVGIYTVTLSEETAEGDEELLDIGTVQVLGDPLQFRDARLVNESVNPGESIELELIYENVKSEAVSQDVTVDRDGDEVVETIKLEAYETETIQIELDGFDEWGVYDLTVSDEKTDVDGHTETVFVGESDYFVPENGTIQEAVDAASPGDVIAVAGGTYAESVVIDKEGLEIVGFDGERPVLDGEDGANETAFTIDAADVTIDGVEIEDYAESGIDIRFHDGTTVANATIRENGHYGIVGGSPGNDPDGVTIEHTVIEAHSEGAMDIGSPDDAVVHANTLTDNGDGIDVGFDATVTNNTIDGQTDSVAIRTWNRATIAHNFIIDAAYSGIYVRDASTVEHNVVVAGDTGLRLNGDDIDVHDNDISSGLDDLRIAGTTGHTITDNTLETGVLLTDASEQSGTSLTITDNEVGGEPVVFIANETAPSIPTDAGQVILIDVEDVTLEGQHFDGVVSPVQVINGTDMEIRDLEVTDGPTANILASGVVDRGAVSIWDSPGVVVEASTFSTMGDHAVRLSDSPNASVSDNTISDTNRQAIAIEWSADTIVADNEIDATSSGIFVQRSDRTAVKGNSLETLDGSAIEFQDSEDVAVTDNTVVDANRELDDIFEDYAIGGGESSNVMDGPVAGAEIRNNTVEGSGAHGILVAESENLTITENKITDGVQGIAGEWGSDMNGDGVDVSNNIVANNTEHGLAFGIGFGDLVGLSITENEIRDNDEIGLLIDSTAVDVTVSDNDITGNADGARYESGSGELDLTENWWGDTSGPSGDLEDPQTGAIADGDGDSITPWILSGDPVENVHFDPWTGKLGSFTADCNGLECTFESDTNDDLEIAHYEWDFGDGTTETTDEGTINHTYDADGTYTVELTVETEDGTTGSFEREVGVTEDVGACDAVVAEGEDIQDAIDAADAGDTVCLEFGTFNEEITIDKPLTLTAAGPAPTLDGEGTLGTAITVEVTEDVHVEGLKIVNYNDGVHIDGATNVTIEELELEPSTHGVFADAGAAVTVTDIESTGGTNGVATTFDFGKLTVRDSTFTDAHRGVYVDNWNVTLENNTMIGNNYGVYLLDHGVDHDESSATITDNVFEDHVEAGMWTFDYGYLNQSILDEVEFTDNAMANNTLGVEAELYGNYSFDARDNWWGDDSGPSGGVEDPVEGTLADGQGDAVSEQVRFDPFLGEPPVDPVEEPGTIAGVVTDAGDGTPVDGAAIEVIAGSDVVAETTSDSDGTYELTVDPGTYDLAVDADEYEPLTVSNLAIIEDEETTHNVDLEAAATTGTLTGEVTNASDGEAVAATVVLVDVDGLLGPAGEEYPTMTDETTGVYEHPLLEPGTYEVRFEAPGFENTTVDDVTIDTGEQTLDTVLEPIEGGDDDSDDEDSDDEDEDDSDDGEGGSPPPTMPAPAPDPASFSIESFDVPTTVDETEPVTATVTIENVGEESGTAIVELLIDGVVYETSSVDLEAGESTQLSYEIDAGEFEDGSHEIQLDVDGTLESAVIDVSAVADEEDDDESDVDETDDADDTTDVGDDDDGADDDGTQAGSGNEADDEDGTQTATEDEPDDDGIETGDEDDASLDTDDDMADDSTPGFGHLATLFVLLAVAVALGRRP</sequence>
<protein>
    <submittedName>
        <fullName evidence="4">Right-handed parallel beta-helix repeat-containing protein</fullName>
    </submittedName>
</protein>
<dbReference type="Pfam" id="PF18911">
    <property type="entry name" value="PKD_4"/>
    <property type="match status" value="1"/>
</dbReference>
<dbReference type="Pfam" id="PF13360">
    <property type="entry name" value="PQQ_2"/>
    <property type="match status" value="1"/>
</dbReference>
<dbReference type="InterPro" id="IPR013784">
    <property type="entry name" value="Carb-bd-like_fold"/>
</dbReference>
<dbReference type="InterPro" id="IPR011635">
    <property type="entry name" value="CARDB"/>
</dbReference>
<feature type="region of interest" description="Disordered" evidence="2">
    <location>
        <begin position="2051"/>
        <end position="2102"/>
    </location>
</feature>
<feature type="compositionally biased region" description="Pro residues" evidence="2">
    <location>
        <begin position="2085"/>
        <end position="2096"/>
    </location>
</feature>
<dbReference type="CDD" id="cd00146">
    <property type="entry name" value="PKD"/>
    <property type="match status" value="1"/>
</dbReference>
<organism evidence="4 5">
    <name type="scientific">Natronosalvus hydrolyticus</name>
    <dbReference type="NCBI Taxonomy" id="2979988"/>
    <lineage>
        <taxon>Archaea</taxon>
        <taxon>Methanobacteriati</taxon>
        <taxon>Methanobacteriota</taxon>
        <taxon>Stenosarchaea group</taxon>
        <taxon>Halobacteria</taxon>
        <taxon>Halobacteriales</taxon>
        <taxon>Natrialbaceae</taxon>
        <taxon>Natronosalvus</taxon>
    </lineage>
</organism>
<accession>A0AAP2Z683</accession>